<accession>A0A174DNX9</accession>
<dbReference type="GO" id="GO:0016020">
    <property type="term" value="C:membrane"/>
    <property type="evidence" value="ECO:0007669"/>
    <property type="project" value="UniProtKB-SubCell"/>
</dbReference>
<dbReference type="EMBL" id="CYZD01000007">
    <property type="protein sequence ID" value="CUO27154.1"/>
    <property type="molecule type" value="Genomic_DNA"/>
</dbReference>
<sequence>MEITWLGILAIAILIFTGYGGYRKGFVREIMSFFFVFLALALAWMINPYVNDFMMKKTPAYERIQESCLNLIDSQNMDEEKSDEESSDGKIMDGTIQEETTFIDGLNLPKVLQKSLTDNNTAEVYKELAVDSFGDYVSGYLARLIVNGMSYLVSYILANLVIRLIGCVLNAIAELPLINGANRLTGALVGVAKGIVFLWIALLILTVLCSTETGKTGLALVEKDSFLRVVYRYDVLVNAFLQFFGK</sequence>
<dbReference type="GO" id="GO:0009403">
    <property type="term" value="P:toxin biosynthetic process"/>
    <property type="evidence" value="ECO:0007669"/>
    <property type="project" value="InterPro"/>
</dbReference>
<evidence type="ECO:0000256" key="3">
    <source>
        <dbReference type="ARBA" id="ARBA00022989"/>
    </source>
</evidence>
<feature type="transmembrane region" description="Helical" evidence="5">
    <location>
        <begin position="152"/>
        <end position="172"/>
    </location>
</feature>
<dbReference type="AlphaFoldDB" id="A0A174DNX9"/>
<evidence type="ECO:0000256" key="2">
    <source>
        <dbReference type="ARBA" id="ARBA00022692"/>
    </source>
</evidence>
<dbReference type="EMBL" id="CZBA01000028">
    <property type="protein sequence ID" value="CUP99120.1"/>
    <property type="molecule type" value="Genomic_DNA"/>
</dbReference>
<dbReference type="Proteomes" id="UP000095413">
    <property type="component" value="Unassembled WGS sequence"/>
</dbReference>
<reference evidence="9 10" key="1">
    <citation type="submission" date="2015-09" db="EMBL/GenBank/DDBJ databases">
        <authorList>
            <consortium name="Pathogen Informatics"/>
        </authorList>
    </citation>
    <scope>NUCLEOTIDE SEQUENCE [LARGE SCALE GENOMIC DNA]</scope>
    <source>
        <strain evidence="6 9">2789STDY5608837</strain>
        <strain evidence="7 10">2789STDY5834921</strain>
    </source>
</reference>
<protein>
    <submittedName>
        <fullName evidence="6">Colicin V production protein</fullName>
    </submittedName>
    <submittedName>
        <fullName evidence="8">CvpA family protein</fullName>
    </submittedName>
</protein>
<evidence type="ECO:0000313" key="10">
    <source>
        <dbReference type="Proteomes" id="UP000095413"/>
    </source>
</evidence>
<evidence type="ECO:0000313" key="6">
    <source>
        <dbReference type="EMBL" id="CUO27154.1"/>
    </source>
</evidence>
<evidence type="ECO:0000313" key="11">
    <source>
        <dbReference type="Proteomes" id="UP000261222"/>
    </source>
</evidence>
<reference evidence="8 11" key="2">
    <citation type="submission" date="2018-08" db="EMBL/GenBank/DDBJ databases">
        <title>A genome reference for cultivated species of the human gut microbiota.</title>
        <authorList>
            <person name="Zou Y."/>
            <person name="Xue W."/>
            <person name="Luo G."/>
        </authorList>
    </citation>
    <scope>NUCLEOTIDE SEQUENCE [LARGE SCALE GENOMIC DNA]</scope>
    <source>
        <strain evidence="8 11">OM06-11AA</strain>
    </source>
</reference>
<keyword evidence="4 5" id="KW-0472">Membrane</keyword>
<feature type="transmembrane region" description="Helical" evidence="5">
    <location>
        <begin position="184"/>
        <end position="208"/>
    </location>
</feature>
<evidence type="ECO:0000256" key="1">
    <source>
        <dbReference type="ARBA" id="ARBA00004141"/>
    </source>
</evidence>
<keyword evidence="2 5" id="KW-0812">Transmembrane</keyword>
<dbReference type="Pfam" id="PF02674">
    <property type="entry name" value="Colicin_V"/>
    <property type="match status" value="1"/>
</dbReference>
<evidence type="ECO:0000313" key="9">
    <source>
        <dbReference type="Proteomes" id="UP000095409"/>
    </source>
</evidence>
<dbReference type="OrthoDB" id="1970894at2"/>
<gene>
    <name evidence="8" type="ORF">DXB81_09490</name>
    <name evidence="6" type="ORF">ERS852394_01838</name>
    <name evidence="7" type="ORF">ERS852533_03319</name>
</gene>
<organism evidence="6 9">
    <name type="scientific">Blautia obeum</name>
    <dbReference type="NCBI Taxonomy" id="40520"/>
    <lineage>
        <taxon>Bacteria</taxon>
        <taxon>Bacillati</taxon>
        <taxon>Bacillota</taxon>
        <taxon>Clostridia</taxon>
        <taxon>Lachnospirales</taxon>
        <taxon>Lachnospiraceae</taxon>
        <taxon>Blautia</taxon>
    </lineage>
</organism>
<comment type="subcellular location">
    <subcellularLocation>
        <location evidence="1">Membrane</location>
        <topology evidence="1">Multi-pass membrane protein</topology>
    </subcellularLocation>
</comment>
<evidence type="ECO:0000313" key="8">
    <source>
        <dbReference type="EMBL" id="RGN04194.1"/>
    </source>
</evidence>
<dbReference type="Proteomes" id="UP000095409">
    <property type="component" value="Unassembled WGS sequence"/>
</dbReference>
<dbReference type="InterPro" id="IPR003825">
    <property type="entry name" value="Colicin-V_CvpA"/>
</dbReference>
<evidence type="ECO:0000256" key="4">
    <source>
        <dbReference type="ARBA" id="ARBA00023136"/>
    </source>
</evidence>
<name>A0A174DNX9_9FIRM</name>
<dbReference type="Proteomes" id="UP000261222">
    <property type="component" value="Unassembled WGS sequence"/>
</dbReference>
<feature type="transmembrane region" description="Helical" evidence="5">
    <location>
        <begin position="30"/>
        <end position="50"/>
    </location>
</feature>
<dbReference type="EMBL" id="QSUB01000004">
    <property type="protein sequence ID" value="RGN04194.1"/>
    <property type="molecule type" value="Genomic_DNA"/>
</dbReference>
<dbReference type="RefSeq" id="WP_055056961.1">
    <property type="nucleotide sequence ID" value="NZ_CP176627.1"/>
</dbReference>
<evidence type="ECO:0000256" key="5">
    <source>
        <dbReference type="SAM" id="Phobius"/>
    </source>
</evidence>
<proteinExistence type="predicted"/>
<keyword evidence="3 5" id="KW-1133">Transmembrane helix</keyword>
<evidence type="ECO:0000313" key="7">
    <source>
        <dbReference type="EMBL" id="CUP99120.1"/>
    </source>
</evidence>